<dbReference type="InterPro" id="IPR001158">
    <property type="entry name" value="DIX"/>
</dbReference>
<evidence type="ECO:0000256" key="12">
    <source>
        <dbReference type="ARBA" id="ARBA00023319"/>
    </source>
</evidence>
<keyword evidence="3" id="KW-1003">Cell membrane</keyword>
<proteinExistence type="predicted"/>
<keyword evidence="5 16" id="KW-0732">Signal</keyword>
<evidence type="ECO:0000256" key="2">
    <source>
        <dbReference type="ARBA" id="ARBA00018734"/>
    </source>
</evidence>
<dbReference type="InterPro" id="IPR036179">
    <property type="entry name" value="Ig-like_dom_sf"/>
</dbReference>
<dbReference type="InterPro" id="IPR013106">
    <property type="entry name" value="Ig_V-set"/>
</dbReference>
<keyword evidence="8 15" id="KW-1133">Transmembrane helix</keyword>
<keyword evidence="11" id="KW-0325">Glycoprotein</keyword>
<dbReference type="SMART" id="SM00406">
    <property type="entry name" value="IGv"/>
    <property type="match status" value="2"/>
</dbReference>
<accession>A0A553N2R5</accession>
<dbReference type="Proteomes" id="UP000316079">
    <property type="component" value="Unassembled WGS sequence"/>
</dbReference>
<evidence type="ECO:0000259" key="18">
    <source>
        <dbReference type="PROSITE" id="PS50841"/>
    </source>
</evidence>
<evidence type="ECO:0000256" key="9">
    <source>
        <dbReference type="ARBA" id="ARBA00023136"/>
    </source>
</evidence>
<feature type="transmembrane region" description="Helical" evidence="15">
    <location>
        <begin position="339"/>
        <end position="359"/>
    </location>
</feature>
<evidence type="ECO:0000256" key="6">
    <source>
        <dbReference type="ARBA" id="ARBA00022737"/>
    </source>
</evidence>
<evidence type="ECO:0000256" key="13">
    <source>
        <dbReference type="PROSITE-ProRule" id="PRU00069"/>
    </source>
</evidence>
<dbReference type="OrthoDB" id="9832369at2759"/>
<evidence type="ECO:0000256" key="1">
    <source>
        <dbReference type="ARBA" id="ARBA00004251"/>
    </source>
</evidence>
<dbReference type="AlphaFoldDB" id="A0A553N2R5"/>
<dbReference type="GO" id="GO:0016055">
    <property type="term" value="P:Wnt signaling pathway"/>
    <property type="evidence" value="ECO:0007669"/>
    <property type="project" value="UniProtKB-KW"/>
</dbReference>
<dbReference type="GO" id="GO:0009986">
    <property type="term" value="C:cell surface"/>
    <property type="evidence" value="ECO:0007669"/>
    <property type="project" value="TreeGrafter"/>
</dbReference>
<keyword evidence="10" id="KW-1015">Disulfide bond</keyword>
<dbReference type="GO" id="GO:0007155">
    <property type="term" value="P:cell adhesion"/>
    <property type="evidence" value="ECO:0007669"/>
    <property type="project" value="UniProtKB-KW"/>
</dbReference>
<keyword evidence="9 15" id="KW-0472">Membrane</keyword>
<dbReference type="Pfam" id="PF00778">
    <property type="entry name" value="DIX"/>
    <property type="match status" value="1"/>
</dbReference>
<dbReference type="PANTHER" id="PTHR44793">
    <property type="entry name" value="MATRIX REMODELING-ASSOCIATED PROTEIN 8"/>
    <property type="match status" value="1"/>
</dbReference>
<keyword evidence="13" id="KW-0879">Wnt signaling pathway</keyword>
<keyword evidence="6" id="KW-0677">Repeat</keyword>
<keyword evidence="20" id="KW-1185">Reference proteome</keyword>
<evidence type="ECO:0000259" key="17">
    <source>
        <dbReference type="PROSITE" id="PS50835"/>
    </source>
</evidence>
<dbReference type="InterPro" id="IPR003599">
    <property type="entry name" value="Ig_sub"/>
</dbReference>
<evidence type="ECO:0000256" key="7">
    <source>
        <dbReference type="ARBA" id="ARBA00022889"/>
    </source>
</evidence>
<keyword evidence="4 15" id="KW-0812">Transmembrane</keyword>
<evidence type="ECO:0000256" key="15">
    <source>
        <dbReference type="SAM" id="Phobius"/>
    </source>
</evidence>
<evidence type="ECO:0000256" key="5">
    <source>
        <dbReference type="ARBA" id="ARBA00022729"/>
    </source>
</evidence>
<dbReference type="SUPFAM" id="SSF48726">
    <property type="entry name" value="Immunoglobulin"/>
    <property type="match status" value="2"/>
</dbReference>
<feature type="non-terminal residue" evidence="19">
    <location>
        <position position="508"/>
    </location>
</feature>
<comment type="caution">
    <text evidence="19">The sequence shown here is derived from an EMBL/GenBank/DDBJ whole genome shotgun (WGS) entry which is preliminary data.</text>
</comment>
<evidence type="ECO:0000256" key="4">
    <source>
        <dbReference type="ARBA" id="ARBA00022692"/>
    </source>
</evidence>
<evidence type="ECO:0000256" key="11">
    <source>
        <dbReference type="ARBA" id="ARBA00023180"/>
    </source>
</evidence>
<dbReference type="InterPro" id="IPR038207">
    <property type="entry name" value="DIX_dom_sf"/>
</dbReference>
<dbReference type="PANTHER" id="PTHR44793:SF1">
    <property type="entry name" value="MATRIX REMODELING-ASSOCIATED PROTEIN 8"/>
    <property type="match status" value="1"/>
</dbReference>
<dbReference type="InterPro" id="IPR013783">
    <property type="entry name" value="Ig-like_fold"/>
</dbReference>
<dbReference type="PROSITE" id="PS50841">
    <property type="entry name" value="DIX"/>
    <property type="match status" value="1"/>
</dbReference>
<feature type="signal peptide" evidence="16">
    <location>
        <begin position="1"/>
        <end position="27"/>
    </location>
</feature>
<organism evidence="19 20">
    <name type="scientific">Danionella cerebrum</name>
    <dbReference type="NCBI Taxonomy" id="2873325"/>
    <lineage>
        <taxon>Eukaryota</taxon>
        <taxon>Metazoa</taxon>
        <taxon>Chordata</taxon>
        <taxon>Craniata</taxon>
        <taxon>Vertebrata</taxon>
        <taxon>Euteleostomi</taxon>
        <taxon>Actinopterygii</taxon>
        <taxon>Neopterygii</taxon>
        <taxon>Teleostei</taxon>
        <taxon>Ostariophysi</taxon>
        <taxon>Cypriniformes</taxon>
        <taxon>Danionidae</taxon>
        <taxon>Danioninae</taxon>
        <taxon>Danionella</taxon>
    </lineage>
</organism>
<dbReference type="GO" id="GO:0030154">
    <property type="term" value="P:cell differentiation"/>
    <property type="evidence" value="ECO:0007669"/>
    <property type="project" value="TreeGrafter"/>
</dbReference>
<dbReference type="InterPro" id="IPR003351">
    <property type="entry name" value="Dishevelled_protein_dom"/>
</dbReference>
<dbReference type="Pfam" id="PF07686">
    <property type="entry name" value="V-set"/>
    <property type="match status" value="2"/>
</dbReference>
<dbReference type="Gene3D" id="2.60.40.10">
    <property type="entry name" value="Immunoglobulins"/>
    <property type="match status" value="2"/>
</dbReference>
<dbReference type="PROSITE" id="PS50835">
    <property type="entry name" value="IG_LIKE"/>
    <property type="match status" value="2"/>
</dbReference>
<name>A0A553N2R5_9TELE</name>
<dbReference type="SMART" id="SM00409">
    <property type="entry name" value="IG"/>
    <property type="match status" value="2"/>
</dbReference>
<evidence type="ECO:0000256" key="16">
    <source>
        <dbReference type="SAM" id="SignalP"/>
    </source>
</evidence>
<protein>
    <recommendedName>
        <fullName evidence="2">Matrix remodeling-associated protein 8</fullName>
    </recommendedName>
</protein>
<evidence type="ECO:0000256" key="3">
    <source>
        <dbReference type="ARBA" id="ARBA00022475"/>
    </source>
</evidence>
<evidence type="ECO:0000313" key="20">
    <source>
        <dbReference type="Proteomes" id="UP000316079"/>
    </source>
</evidence>
<dbReference type="InterPro" id="IPR007110">
    <property type="entry name" value="Ig-like_dom"/>
</dbReference>
<evidence type="ECO:0000256" key="10">
    <source>
        <dbReference type="ARBA" id="ARBA00023157"/>
    </source>
</evidence>
<evidence type="ECO:0000256" key="8">
    <source>
        <dbReference type="ARBA" id="ARBA00022989"/>
    </source>
</evidence>
<dbReference type="SMART" id="SM00021">
    <property type="entry name" value="DAX"/>
    <property type="match status" value="1"/>
</dbReference>
<feature type="domain" description="Ig-like" evidence="17">
    <location>
        <begin position="18"/>
        <end position="157"/>
    </location>
</feature>
<feature type="domain" description="Ig-like" evidence="17">
    <location>
        <begin position="179"/>
        <end position="293"/>
    </location>
</feature>
<dbReference type="EMBL" id="SRMA01027108">
    <property type="protein sequence ID" value="TRY59730.1"/>
    <property type="molecule type" value="Genomic_DNA"/>
</dbReference>
<feature type="chain" id="PRO_5021950067" description="Matrix remodeling-associated protein 8" evidence="16">
    <location>
        <begin position="28"/>
        <end position="508"/>
    </location>
</feature>
<keyword evidence="12" id="KW-0393">Immunoglobulin domain</keyword>
<evidence type="ECO:0000256" key="14">
    <source>
        <dbReference type="SAM" id="MobiDB-lite"/>
    </source>
</evidence>
<comment type="subcellular location">
    <subcellularLocation>
        <location evidence="1">Cell membrane</location>
        <topology evidence="1">Single-pass type I membrane protein</topology>
    </subcellularLocation>
</comment>
<keyword evidence="7" id="KW-0130">Cell adhesion</keyword>
<dbReference type="Gene3D" id="2.40.240.130">
    <property type="match status" value="1"/>
</dbReference>
<dbReference type="GO" id="GO:0005886">
    <property type="term" value="C:plasma membrane"/>
    <property type="evidence" value="ECO:0007669"/>
    <property type="project" value="UniProtKB-SubCell"/>
</dbReference>
<dbReference type="Pfam" id="PF02377">
    <property type="entry name" value="Dishevelled"/>
    <property type="match status" value="1"/>
</dbReference>
<dbReference type="InterPro" id="IPR042472">
    <property type="entry name" value="MXRA8"/>
</dbReference>
<evidence type="ECO:0000313" key="19">
    <source>
        <dbReference type="EMBL" id="TRY59730.1"/>
    </source>
</evidence>
<dbReference type="STRING" id="623744.A0A553N2R5"/>
<sequence>MKTMTMCSRAFFLALALPAFLSSPAQGQSDGSAVVEATYNISVPQGSQAILQCHSQRMIWTQDRLKDRQRVVHWDLLRSGPNHAMERVLDMFSAGDQRIYNGYNQGRISMSKTAFKDGNFSLIIKDVAMSDKGIYTCNLHHHYCHLYESIKVQLNITKSARKERRFWDGQKAVYVVLLGSSVVLPCVNRRPIWTEGNSQEDQQQVVHWDRQPPGVRHDRADRLIDLYASGERRHYGPLFVQKKMNISATAFSQGDFSLIISDIQLLDQGLYSCHLHHHYCGLHERRIFQLTVSPSLPQEATDGPRFLPNEDPNTNPVEVPPHVINVILPEQKTHFPQQLSYILATLLVLAIIVLAIVLLTRHRKQGQDFDPRKVETHPLPTVTYVSSGQTSSVKKECKGSIPDMKTSNQAEAKLEYKNNLLKEAEMTKFCSPKAIDLDRGCQENMVVKEEVSDDNAKLPCFNGRVVSWLVLAESSHTDGMSVCTDSHTEHPPALERTGGIGDSRPPSF</sequence>
<gene>
    <name evidence="19" type="ORF">DNTS_002514</name>
</gene>
<reference evidence="19 20" key="1">
    <citation type="journal article" date="2019" name="Sci. Data">
        <title>Hybrid genome assembly and annotation of Danionella translucida.</title>
        <authorList>
            <person name="Kadobianskyi M."/>
            <person name="Schulze L."/>
            <person name="Schuelke M."/>
            <person name="Judkewitz B."/>
        </authorList>
    </citation>
    <scope>NUCLEOTIDE SEQUENCE [LARGE SCALE GENOMIC DNA]</scope>
    <source>
        <strain evidence="19 20">Bolton</strain>
    </source>
</reference>
<feature type="region of interest" description="Disordered" evidence="14">
    <location>
        <begin position="482"/>
        <end position="508"/>
    </location>
</feature>
<feature type="domain" description="DIX" evidence="18">
    <location>
        <begin position="387"/>
        <end position="473"/>
    </location>
</feature>